<evidence type="ECO:0000313" key="4">
    <source>
        <dbReference type="EMBL" id="AMB86880.1"/>
    </source>
</evidence>
<gene>
    <name evidence="4" type="ORF">AWM79_16870</name>
</gene>
<dbReference type="InterPro" id="IPR035959">
    <property type="entry name" value="RutC-like_sf"/>
</dbReference>
<proteinExistence type="inferred from homology"/>
<evidence type="ECO:0000313" key="5">
    <source>
        <dbReference type="Proteomes" id="UP000063229"/>
    </source>
</evidence>
<name>A0A0X1T4B5_PSEAA</name>
<dbReference type="Gene3D" id="3.40.190.10">
    <property type="entry name" value="Periplasmic binding protein-like II"/>
    <property type="match status" value="2"/>
</dbReference>
<feature type="domain" description="Solute-binding protein family 3/N-terminal" evidence="3">
    <location>
        <begin position="36"/>
        <end position="263"/>
    </location>
</feature>
<dbReference type="Pfam" id="PF00497">
    <property type="entry name" value="SBP_bac_3"/>
    <property type="match status" value="1"/>
</dbReference>
<dbReference type="KEGG" id="pagb:AWM79_16870"/>
<keyword evidence="5" id="KW-1185">Reference proteome</keyword>
<accession>A0A0X1T4B5</accession>
<dbReference type="Pfam" id="PF01042">
    <property type="entry name" value="Ribonuc_L-PSP"/>
    <property type="match status" value="1"/>
</dbReference>
<keyword evidence="2" id="KW-0732">Signal</keyword>
<dbReference type="Gene3D" id="3.30.1330.40">
    <property type="entry name" value="RutC-like"/>
    <property type="match status" value="1"/>
</dbReference>
<dbReference type="InterPro" id="IPR006175">
    <property type="entry name" value="YjgF/YER057c/UK114"/>
</dbReference>
<dbReference type="RefSeq" id="WP_060783332.1">
    <property type="nucleotide sequence ID" value="NZ_CP014135.1"/>
</dbReference>
<comment type="similarity">
    <text evidence="1">Belongs to the bacterial solute-binding protein 3 family.</text>
</comment>
<dbReference type="Proteomes" id="UP000063229">
    <property type="component" value="Chromosome"/>
</dbReference>
<evidence type="ECO:0000256" key="2">
    <source>
        <dbReference type="ARBA" id="ARBA00022729"/>
    </source>
</evidence>
<dbReference type="STRING" id="46677.AWM79_16870"/>
<organism evidence="4 5">
    <name type="scientific">Pseudomonas agarici</name>
    <dbReference type="NCBI Taxonomy" id="46677"/>
    <lineage>
        <taxon>Bacteria</taxon>
        <taxon>Pseudomonadati</taxon>
        <taxon>Pseudomonadota</taxon>
        <taxon>Gammaproteobacteria</taxon>
        <taxon>Pseudomonadales</taxon>
        <taxon>Pseudomonadaceae</taxon>
        <taxon>Pseudomonas</taxon>
    </lineage>
</organism>
<evidence type="ECO:0000259" key="3">
    <source>
        <dbReference type="SMART" id="SM00062"/>
    </source>
</evidence>
<dbReference type="SUPFAM" id="SSF53850">
    <property type="entry name" value="Periplasmic binding protein-like II"/>
    <property type="match status" value="1"/>
</dbReference>
<dbReference type="SMART" id="SM00062">
    <property type="entry name" value="PBPb"/>
    <property type="match status" value="1"/>
</dbReference>
<dbReference type="AlphaFoldDB" id="A0A0X1T4B5"/>
<dbReference type="EMBL" id="CP014135">
    <property type="protein sequence ID" value="AMB86880.1"/>
    <property type="molecule type" value="Genomic_DNA"/>
</dbReference>
<reference evidence="4 5" key="1">
    <citation type="submission" date="2016-01" db="EMBL/GenBank/DDBJ databases">
        <authorList>
            <person name="McClelland M."/>
            <person name="Jain A."/>
            <person name="Saraogi P."/>
            <person name="Mendelson R."/>
            <person name="Westerman R."/>
            <person name="SanMiguel P."/>
            <person name="Csonka L."/>
        </authorList>
    </citation>
    <scope>NUCLEOTIDE SEQUENCE [LARGE SCALE GENOMIC DNA]</scope>
    <source>
        <strain evidence="4 5">NCPPB 2472</strain>
    </source>
</reference>
<dbReference type="InterPro" id="IPR001638">
    <property type="entry name" value="Solute-binding_3/MltF_N"/>
</dbReference>
<protein>
    <submittedName>
        <fullName evidence="4">Amino acid ABC transporter substrate-binding protein</fullName>
    </submittedName>
</protein>
<dbReference type="SUPFAM" id="SSF55298">
    <property type="entry name" value="YjgF-like"/>
    <property type="match status" value="1"/>
</dbReference>
<dbReference type="PANTHER" id="PTHR35936">
    <property type="entry name" value="MEMBRANE-BOUND LYTIC MUREIN TRANSGLYCOSYLASE F"/>
    <property type="match status" value="1"/>
</dbReference>
<dbReference type="PANTHER" id="PTHR35936:SF13">
    <property type="entry name" value="HISTIDINE-BINDING PERIPLASMIC PROTEIN"/>
    <property type="match status" value="1"/>
</dbReference>
<sequence length="392" mass="42185">MEQGKRLTRLLGAACLSVAMVSVSPCASAWDKQRGTLRFGVEALVPPFESRDAQGQLVGLNIELGEALCAELKTRCEWIDQDYAGMIPALQDKRFDAIMPMTSTAERRQLIDFTDPMYPLQSRLVSRKGDGLGPTAERLAGKRVGVLAGTVREGFANAEWAPKGVQVRRYALNSELIAALLAGEIDATLQDSIEISEALLKTPQGDGFDFAGPPIVDPRLGNGVSMGVRQADSELRDTLNRALKSLKASGRHQAIVARYLPSAAPVAAEPMQFIAAAPGMPFSRAVRVGEMLYLSGVLGSDSSGKLVPGGIRGEMQQAMQLIAQELERNGSALEQVAKCTVILADIKDFAAMNEVYVRHFPADRLPSRTTFQAGGLLDKARVEVECLAYVGP</sequence>
<dbReference type="CDD" id="cd00448">
    <property type="entry name" value="YjgF_YER057c_UK114_family"/>
    <property type="match status" value="1"/>
</dbReference>
<evidence type="ECO:0000256" key="1">
    <source>
        <dbReference type="ARBA" id="ARBA00010333"/>
    </source>
</evidence>